<comment type="caution">
    <text evidence="2">The sequence shown here is derived from an EMBL/GenBank/DDBJ whole genome shotgun (WGS) entry which is preliminary data.</text>
</comment>
<keyword evidence="3" id="KW-1185">Reference proteome</keyword>
<evidence type="ECO:0000313" key="3">
    <source>
        <dbReference type="Proteomes" id="UP001157160"/>
    </source>
</evidence>
<feature type="compositionally biased region" description="Basic and acidic residues" evidence="1">
    <location>
        <begin position="1"/>
        <end position="23"/>
    </location>
</feature>
<dbReference type="Proteomes" id="UP001157160">
    <property type="component" value="Unassembled WGS sequence"/>
</dbReference>
<protein>
    <recommendedName>
        <fullName evidence="4">Alpha/beta hydrolase</fullName>
    </recommendedName>
</protein>
<accession>A0AA37XAZ7</accession>
<gene>
    <name evidence="2" type="ORF">GCM10025874_05550</name>
</gene>
<dbReference type="AlphaFoldDB" id="A0AA37XAZ7"/>
<evidence type="ECO:0000256" key="1">
    <source>
        <dbReference type="SAM" id="MobiDB-lite"/>
    </source>
</evidence>
<organism evidence="2 3">
    <name type="scientific">Arenivirga flava</name>
    <dbReference type="NCBI Taxonomy" id="1930060"/>
    <lineage>
        <taxon>Bacteria</taxon>
        <taxon>Bacillati</taxon>
        <taxon>Actinomycetota</taxon>
        <taxon>Actinomycetes</taxon>
        <taxon>Micrococcales</taxon>
        <taxon>Microbacteriaceae</taxon>
        <taxon>Arenivirga</taxon>
    </lineage>
</organism>
<sequence>MAAEPQRRVEQDGARALQRRGEQLDAPLEQDGDVTVVVLHGFLPAGPLFIDPHPATWHRGRCARAVGWGSTIRDQKRPGITSSDTSENSASCSA</sequence>
<feature type="compositionally biased region" description="Polar residues" evidence="1">
    <location>
        <begin position="80"/>
        <end position="94"/>
    </location>
</feature>
<name>A0AA37XAZ7_9MICO</name>
<reference evidence="2 3" key="1">
    <citation type="journal article" date="2014" name="Int. J. Syst. Evol. Microbiol.">
        <title>Complete genome sequence of Corynebacterium casei LMG S-19264T (=DSM 44701T), isolated from a smear-ripened cheese.</title>
        <authorList>
            <consortium name="US DOE Joint Genome Institute (JGI-PGF)"/>
            <person name="Walter F."/>
            <person name="Albersmeier A."/>
            <person name="Kalinowski J."/>
            <person name="Ruckert C."/>
        </authorList>
    </citation>
    <scope>NUCLEOTIDE SEQUENCE [LARGE SCALE GENOMIC DNA]</scope>
    <source>
        <strain evidence="2 3">NBRC 112289</strain>
    </source>
</reference>
<feature type="region of interest" description="Disordered" evidence="1">
    <location>
        <begin position="70"/>
        <end position="94"/>
    </location>
</feature>
<feature type="region of interest" description="Disordered" evidence="1">
    <location>
        <begin position="1"/>
        <end position="30"/>
    </location>
</feature>
<evidence type="ECO:0008006" key="4">
    <source>
        <dbReference type="Google" id="ProtNLM"/>
    </source>
</evidence>
<evidence type="ECO:0000313" key="2">
    <source>
        <dbReference type="EMBL" id="GMA27302.1"/>
    </source>
</evidence>
<dbReference type="EMBL" id="BSUL01000001">
    <property type="protein sequence ID" value="GMA27302.1"/>
    <property type="molecule type" value="Genomic_DNA"/>
</dbReference>
<proteinExistence type="predicted"/>